<dbReference type="EnsemblMetazoa" id="CapteT212841">
    <property type="protein sequence ID" value="CapteP212841"/>
    <property type="gene ID" value="CapteG212841"/>
</dbReference>
<dbReference type="Pfam" id="PF07947">
    <property type="entry name" value="YhhN"/>
    <property type="match status" value="1"/>
</dbReference>
<evidence type="ECO:0000313" key="10">
    <source>
        <dbReference type="EMBL" id="ELU11218.1"/>
    </source>
</evidence>
<feature type="transmembrane region" description="Helical" evidence="9">
    <location>
        <begin position="176"/>
        <end position="195"/>
    </location>
</feature>
<evidence type="ECO:0000256" key="7">
    <source>
        <dbReference type="ARBA" id="ARBA00049458"/>
    </source>
</evidence>
<feature type="transmembrane region" description="Helical" evidence="9">
    <location>
        <begin position="204"/>
        <end position="227"/>
    </location>
</feature>
<dbReference type="EMBL" id="AMQN01005798">
    <property type="status" value="NOT_ANNOTATED_CDS"/>
    <property type="molecule type" value="Genomic_DNA"/>
</dbReference>
<comment type="catalytic activity">
    <reaction evidence="8">
        <text>a 1-O-(1Z-alkenyl)-sn-glycero-3-phosphocholine + H2O = a 2,3-saturated aldehyde + sn-glycerol 3-phosphocholine</text>
        <dbReference type="Rhea" id="RHEA:22544"/>
        <dbReference type="ChEBI" id="CHEBI:15377"/>
        <dbReference type="ChEBI" id="CHEBI:16870"/>
        <dbReference type="ChEBI" id="CHEBI:73359"/>
        <dbReference type="ChEBI" id="CHEBI:77287"/>
        <dbReference type="EC" id="3.3.2.2"/>
    </reaction>
</comment>
<feature type="transmembrane region" description="Helical" evidence="9">
    <location>
        <begin position="143"/>
        <end position="164"/>
    </location>
</feature>
<feature type="transmembrane region" description="Helical" evidence="9">
    <location>
        <begin position="118"/>
        <end position="136"/>
    </location>
</feature>
<sequence>MWILAVPFLVLCSLWMLKYNIFHLGSHRRPEESITTAVLKCFPILYLALIVKYTAAVDSEHAEYREWLFRGLIASMGGDFCLVWFKTLFLPGVFFFGTAHVFYIMAFQMLPIGPTSCWTPFLLYYLLMSTVILPRLPSVPMKVAVGVYVGIICCMGWRAAVMYYQHEDTPSAVGLWGALIFIVSDTLIAMSSWVMKNRIPKSTFLIMTTYYLGQALLATSVLLPAIHTLKTKKFMHL</sequence>
<dbReference type="OMA" id="ILYMSTY"/>
<dbReference type="GO" id="GO:0016020">
    <property type="term" value="C:membrane"/>
    <property type="evidence" value="ECO:0007669"/>
    <property type="project" value="UniProtKB-SubCell"/>
</dbReference>
<evidence type="ECO:0000256" key="9">
    <source>
        <dbReference type="SAM" id="Phobius"/>
    </source>
</evidence>
<evidence type="ECO:0000256" key="3">
    <source>
        <dbReference type="ARBA" id="ARBA00022692"/>
    </source>
</evidence>
<dbReference type="AlphaFoldDB" id="R7UXB9"/>
<feature type="transmembrane region" description="Helical" evidence="9">
    <location>
        <begin position="37"/>
        <end position="55"/>
    </location>
</feature>
<keyword evidence="5 9" id="KW-0472">Membrane</keyword>
<keyword evidence="12" id="KW-1185">Reference proteome</keyword>
<evidence type="ECO:0000313" key="12">
    <source>
        <dbReference type="Proteomes" id="UP000014760"/>
    </source>
</evidence>
<dbReference type="PANTHER" id="PTHR31885:SF6">
    <property type="entry name" value="GH04784P"/>
    <property type="match status" value="1"/>
</dbReference>
<dbReference type="HOGENOM" id="CLU_079086_1_0_1"/>
<evidence type="ECO:0000313" key="11">
    <source>
        <dbReference type="EnsemblMetazoa" id="CapteP212841"/>
    </source>
</evidence>
<evidence type="ECO:0000256" key="6">
    <source>
        <dbReference type="ARBA" id="ARBA00035673"/>
    </source>
</evidence>
<reference evidence="10 12" key="2">
    <citation type="journal article" date="2013" name="Nature">
        <title>Insights into bilaterian evolution from three spiralian genomes.</title>
        <authorList>
            <person name="Simakov O."/>
            <person name="Marletaz F."/>
            <person name="Cho S.J."/>
            <person name="Edsinger-Gonzales E."/>
            <person name="Havlak P."/>
            <person name="Hellsten U."/>
            <person name="Kuo D.H."/>
            <person name="Larsson T."/>
            <person name="Lv J."/>
            <person name="Arendt D."/>
            <person name="Savage R."/>
            <person name="Osoegawa K."/>
            <person name="de Jong P."/>
            <person name="Grimwood J."/>
            <person name="Chapman J.A."/>
            <person name="Shapiro H."/>
            <person name="Aerts A."/>
            <person name="Otillar R.P."/>
            <person name="Terry A.Y."/>
            <person name="Boore J.L."/>
            <person name="Grigoriev I.V."/>
            <person name="Lindberg D.R."/>
            <person name="Seaver E.C."/>
            <person name="Weisblat D.A."/>
            <person name="Putnam N.H."/>
            <person name="Rokhsar D.S."/>
        </authorList>
    </citation>
    <scope>NUCLEOTIDE SEQUENCE</scope>
    <source>
        <strain evidence="10 12">I ESC-2004</strain>
    </source>
</reference>
<accession>R7UXB9</accession>
<dbReference type="PANTHER" id="PTHR31885">
    <property type="entry name" value="GH04784P"/>
    <property type="match status" value="1"/>
</dbReference>
<dbReference type="STRING" id="283909.R7UXB9"/>
<evidence type="ECO:0000256" key="5">
    <source>
        <dbReference type="ARBA" id="ARBA00023136"/>
    </source>
</evidence>
<dbReference type="GO" id="GO:0047408">
    <property type="term" value="F:alkenylglycerophosphocholine hydrolase activity"/>
    <property type="evidence" value="ECO:0007669"/>
    <property type="project" value="UniProtKB-EC"/>
</dbReference>
<dbReference type="EMBL" id="KB296865">
    <property type="protein sequence ID" value="ELU11218.1"/>
    <property type="molecule type" value="Genomic_DNA"/>
</dbReference>
<feature type="transmembrane region" description="Helical" evidence="9">
    <location>
        <begin position="92"/>
        <end position="112"/>
    </location>
</feature>
<reference evidence="12" key="1">
    <citation type="submission" date="2012-12" db="EMBL/GenBank/DDBJ databases">
        <authorList>
            <person name="Hellsten U."/>
            <person name="Grimwood J."/>
            <person name="Chapman J.A."/>
            <person name="Shapiro H."/>
            <person name="Aerts A."/>
            <person name="Otillar R.P."/>
            <person name="Terry A.Y."/>
            <person name="Boore J.L."/>
            <person name="Simakov O."/>
            <person name="Marletaz F."/>
            <person name="Cho S.-J."/>
            <person name="Edsinger-Gonzales E."/>
            <person name="Havlak P."/>
            <person name="Kuo D.-H."/>
            <person name="Larsson T."/>
            <person name="Lv J."/>
            <person name="Arendt D."/>
            <person name="Savage R."/>
            <person name="Osoegawa K."/>
            <person name="de Jong P."/>
            <person name="Lindberg D.R."/>
            <person name="Seaver E.C."/>
            <person name="Weisblat D.A."/>
            <person name="Putnam N.H."/>
            <person name="Grigoriev I.V."/>
            <person name="Rokhsar D.S."/>
        </authorList>
    </citation>
    <scope>NUCLEOTIDE SEQUENCE</scope>
    <source>
        <strain evidence="12">I ESC-2004</strain>
    </source>
</reference>
<dbReference type="OrthoDB" id="2133758at2759"/>
<comment type="similarity">
    <text evidence="2">Belongs to the TMEM86 family.</text>
</comment>
<evidence type="ECO:0000256" key="4">
    <source>
        <dbReference type="ARBA" id="ARBA00022989"/>
    </source>
</evidence>
<protein>
    <recommendedName>
        <fullName evidence="6">lysoplasmalogenase</fullName>
        <ecNumber evidence="6">3.3.2.2</ecNumber>
    </recommendedName>
</protein>
<dbReference type="Proteomes" id="UP000014760">
    <property type="component" value="Unassembled WGS sequence"/>
</dbReference>
<organism evidence="10">
    <name type="scientific">Capitella teleta</name>
    <name type="common">Polychaete worm</name>
    <dbReference type="NCBI Taxonomy" id="283909"/>
    <lineage>
        <taxon>Eukaryota</taxon>
        <taxon>Metazoa</taxon>
        <taxon>Spiralia</taxon>
        <taxon>Lophotrochozoa</taxon>
        <taxon>Annelida</taxon>
        <taxon>Polychaeta</taxon>
        <taxon>Sedentaria</taxon>
        <taxon>Scolecida</taxon>
        <taxon>Capitellidae</taxon>
        <taxon>Capitella</taxon>
    </lineage>
</organism>
<evidence type="ECO:0000256" key="8">
    <source>
        <dbReference type="ARBA" id="ARBA00049560"/>
    </source>
</evidence>
<comment type="catalytic activity">
    <reaction evidence="7">
        <text>a 1-O-(1Z-alkenyl)-sn-glycero-3-phosphoethanolamine + H2O = a 2,3-saturated aldehyde + sn-glycero-3-phosphoethanolamine</text>
        <dbReference type="Rhea" id="RHEA:16905"/>
        <dbReference type="ChEBI" id="CHEBI:15377"/>
        <dbReference type="ChEBI" id="CHEBI:73359"/>
        <dbReference type="ChEBI" id="CHEBI:77288"/>
        <dbReference type="ChEBI" id="CHEBI:143890"/>
        <dbReference type="EC" id="3.3.2.2"/>
    </reaction>
</comment>
<name>R7UXB9_CAPTE</name>
<reference evidence="11" key="3">
    <citation type="submission" date="2015-06" db="UniProtKB">
        <authorList>
            <consortium name="EnsemblMetazoa"/>
        </authorList>
    </citation>
    <scope>IDENTIFICATION</scope>
</reference>
<gene>
    <name evidence="10" type="ORF">CAPTEDRAFT_212841</name>
</gene>
<keyword evidence="4 9" id="KW-1133">Transmembrane helix</keyword>
<feature type="transmembrane region" description="Helical" evidence="9">
    <location>
        <begin position="6"/>
        <end position="25"/>
    </location>
</feature>
<comment type="subcellular location">
    <subcellularLocation>
        <location evidence="1">Membrane</location>
        <topology evidence="1">Multi-pass membrane protein</topology>
    </subcellularLocation>
</comment>
<evidence type="ECO:0000256" key="1">
    <source>
        <dbReference type="ARBA" id="ARBA00004141"/>
    </source>
</evidence>
<proteinExistence type="inferred from homology"/>
<dbReference type="EC" id="3.3.2.2" evidence="6"/>
<dbReference type="InterPro" id="IPR012506">
    <property type="entry name" value="TMEM86B-like"/>
</dbReference>
<keyword evidence="3 9" id="KW-0812">Transmembrane</keyword>
<evidence type="ECO:0000256" key="2">
    <source>
        <dbReference type="ARBA" id="ARBA00007375"/>
    </source>
</evidence>